<dbReference type="AlphaFoldDB" id="A0A699HQV5"/>
<gene>
    <name evidence="2" type="ORF">Tci_414825</name>
</gene>
<evidence type="ECO:0000256" key="1">
    <source>
        <dbReference type="SAM" id="MobiDB-lite"/>
    </source>
</evidence>
<dbReference type="EMBL" id="BKCJ010177733">
    <property type="protein sequence ID" value="GEY42851.1"/>
    <property type="molecule type" value="Genomic_DNA"/>
</dbReference>
<feature type="region of interest" description="Disordered" evidence="1">
    <location>
        <begin position="656"/>
        <end position="677"/>
    </location>
</feature>
<accession>A0A699HQV5</accession>
<organism evidence="2">
    <name type="scientific">Tanacetum cinerariifolium</name>
    <name type="common">Dalmatian daisy</name>
    <name type="synonym">Chrysanthemum cinerariifolium</name>
    <dbReference type="NCBI Taxonomy" id="118510"/>
    <lineage>
        <taxon>Eukaryota</taxon>
        <taxon>Viridiplantae</taxon>
        <taxon>Streptophyta</taxon>
        <taxon>Embryophyta</taxon>
        <taxon>Tracheophyta</taxon>
        <taxon>Spermatophyta</taxon>
        <taxon>Magnoliopsida</taxon>
        <taxon>eudicotyledons</taxon>
        <taxon>Gunneridae</taxon>
        <taxon>Pentapetalae</taxon>
        <taxon>asterids</taxon>
        <taxon>campanulids</taxon>
        <taxon>Asterales</taxon>
        <taxon>Asteraceae</taxon>
        <taxon>Asteroideae</taxon>
        <taxon>Anthemideae</taxon>
        <taxon>Anthemidinae</taxon>
        <taxon>Tanacetum</taxon>
    </lineage>
</organism>
<dbReference type="PANTHER" id="PTHR11439:SF495">
    <property type="entry name" value="REVERSE TRANSCRIPTASE, RNA-DEPENDENT DNA POLYMERASE-RELATED"/>
    <property type="match status" value="1"/>
</dbReference>
<proteinExistence type="predicted"/>
<feature type="region of interest" description="Disordered" evidence="1">
    <location>
        <begin position="715"/>
        <end position="758"/>
    </location>
</feature>
<comment type="caution">
    <text evidence="2">The sequence shown here is derived from an EMBL/GenBank/DDBJ whole genome shotgun (WGS) entry which is preliminary data.</text>
</comment>
<sequence>FQDSPDDEEDTRSSHEYLNDIEEEYQARALLDKFKRLFKKDDNEMVEVRVLMALAEENDVVSKEGAINVNDTKVTIPGVERPWLSEGEGFILPNHDTGRILPANSQRNTTDPSVAVIDSSATVYDSTDESLVCSTPLPPLKNLNGAEPFSGPKTIKSMIAPTKGNKSSLASKLHSAPVGKQKSIKIEDDPPLAIAMKELNKLKAQSLVSMAFRVFNTRRQQIKENYHITFNESPDAIKFSKHSVDNINIVETYRYPPDEYLYPYEPSQRYLKGTPSLGLWNLKCLGFNLKGYSDSDNAECNIDRKSTAGACQLLGGKLVCWSAKTQQFVAMSSTEVEYVVATRCCANILWMKSQLIFCDNTSAIAISNNLVMQSRTKHIDIRYHFIRDYVLKGDIELHFIPTQYQLADIFTKPLDEPTFKRLIVKLGFDLKGYSDSDNAECNIDKKSIAGACQLLGGKLICWSAKTQQFVAMSSAEVDMYAIAISNNLVMQSRTKHIDIRYHFIRDYVLKGDIELHFIPTQYQLADIFTKPLDEPTFKRLIVKLGGKTGGLNQTSNKDATILYCLANRVHVDYAKLIWEDLIHKPNKKTKENIILYPRTSHTDHMKAIYNLDVHVDSKALKPSLKTEEGMDEGTKNDSFDHTFAWSNPSVLVDKTKSAGDRLKTAQTDSGANEESKADDISLKVKLEDLSNILKDTISAFFTSDSPPYEPIIVSYESEEEEEVPQGNDTEATSHDVPKDTSVLVPPSLKSAQLQELMA</sequence>
<evidence type="ECO:0000313" key="2">
    <source>
        <dbReference type="EMBL" id="GEY42851.1"/>
    </source>
</evidence>
<reference evidence="2" key="1">
    <citation type="journal article" date="2019" name="Sci. Rep.">
        <title>Draft genome of Tanacetum cinerariifolium, the natural source of mosquito coil.</title>
        <authorList>
            <person name="Yamashiro T."/>
            <person name="Shiraishi A."/>
            <person name="Satake H."/>
            <person name="Nakayama K."/>
        </authorList>
    </citation>
    <scope>NUCLEOTIDE SEQUENCE</scope>
</reference>
<dbReference type="PANTHER" id="PTHR11439">
    <property type="entry name" value="GAG-POL-RELATED RETROTRANSPOSON"/>
    <property type="match status" value="1"/>
</dbReference>
<dbReference type="CDD" id="cd09272">
    <property type="entry name" value="RNase_HI_RT_Ty1"/>
    <property type="match status" value="1"/>
</dbReference>
<protein>
    <submittedName>
        <fullName evidence="2">Retrovirus-related Pol polyprotein from transposon TNT 1-94</fullName>
    </submittedName>
</protein>
<feature type="compositionally biased region" description="Polar residues" evidence="1">
    <location>
        <begin position="749"/>
        <end position="758"/>
    </location>
</feature>
<feature type="non-terminal residue" evidence="2">
    <location>
        <position position="1"/>
    </location>
</feature>
<name>A0A699HQV5_TANCI</name>